<dbReference type="AlphaFoldDB" id="A0A182QYD7"/>
<feature type="transmembrane region" description="Helical" evidence="3">
    <location>
        <begin position="76"/>
        <end position="95"/>
    </location>
</feature>
<keyword evidence="5" id="KW-1185">Reference proteome</keyword>
<dbReference type="EnsemblMetazoa" id="AFAF019360-RA">
    <property type="protein sequence ID" value="AFAF019360-PA"/>
    <property type="gene ID" value="AFAF019360"/>
</dbReference>
<feature type="region of interest" description="Disordered" evidence="2">
    <location>
        <begin position="171"/>
        <end position="289"/>
    </location>
</feature>
<feature type="compositionally biased region" description="Basic residues" evidence="2">
    <location>
        <begin position="264"/>
        <end position="277"/>
    </location>
</feature>
<feature type="coiled-coil region" evidence="1">
    <location>
        <begin position="528"/>
        <end position="588"/>
    </location>
</feature>
<feature type="compositionally biased region" description="Gly residues" evidence="2">
    <location>
        <begin position="188"/>
        <end position="204"/>
    </location>
</feature>
<feature type="region of interest" description="Disordered" evidence="2">
    <location>
        <begin position="788"/>
        <end position="807"/>
    </location>
</feature>
<feature type="region of interest" description="Disordered" evidence="2">
    <location>
        <begin position="43"/>
        <end position="67"/>
    </location>
</feature>
<dbReference type="SUPFAM" id="SSF90257">
    <property type="entry name" value="Myosin rod fragments"/>
    <property type="match status" value="1"/>
</dbReference>
<keyword evidence="3" id="KW-0472">Membrane</keyword>
<feature type="region of interest" description="Disordered" evidence="2">
    <location>
        <begin position="744"/>
        <end position="777"/>
    </location>
</feature>
<dbReference type="Gene3D" id="1.10.287.1490">
    <property type="match status" value="1"/>
</dbReference>
<accession>A0A182QYD7</accession>
<name>A0A182QYD7_9DIPT</name>
<keyword evidence="3" id="KW-1133">Transmembrane helix</keyword>
<proteinExistence type="predicted"/>
<feature type="compositionally biased region" description="Low complexity" evidence="2">
    <location>
        <begin position="757"/>
        <end position="777"/>
    </location>
</feature>
<dbReference type="EMBL" id="AXCN02000448">
    <property type="status" value="NOT_ANNOTATED_CDS"/>
    <property type="molecule type" value="Genomic_DNA"/>
</dbReference>
<dbReference type="VEuPathDB" id="VectorBase:AFAF019360"/>
<keyword evidence="3" id="KW-0812">Transmembrane</keyword>
<feature type="compositionally biased region" description="Pro residues" evidence="2">
    <location>
        <begin position="253"/>
        <end position="262"/>
    </location>
</feature>
<dbReference type="STRING" id="69004.A0A182QYD7"/>
<protein>
    <submittedName>
        <fullName evidence="4">Uncharacterized protein</fullName>
    </submittedName>
</protein>
<evidence type="ECO:0000256" key="1">
    <source>
        <dbReference type="SAM" id="Coils"/>
    </source>
</evidence>
<keyword evidence="1" id="KW-0175">Coiled coil</keyword>
<reference evidence="5" key="1">
    <citation type="submission" date="2014-01" db="EMBL/GenBank/DDBJ databases">
        <title>The Genome Sequence of Anopheles farauti FAR1 (V2).</title>
        <authorList>
            <consortium name="The Broad Institute Genomics Platform"/>
            <person name="Neafsey D.E."/>
            <person name="Besansky N."/>
            <person name="Howell P."/>
            <person name="Walton C."/>
            <person name="Young S.K."/>
            <person name="Zeng Q."/>
            <person name="Gargeya S."/>
            <person name="Fitzgerald M."/>
            <person name="Haas B."/>
            <person name="Abouelleil A."/>
            <person name="Allen A.W."/>
            <person name="Alvarado L."/>
            <person name="Arachchi H.M."/>
            <person name="Berlin A.M."/>
            <person name="Chapman S.B."/>
            <person name="Gainer-Dewar J."/>
            <person name="Goldberg J."/>
            <person name="Griggs A."/>
            <person name="Gujja S."/>
            <person name="Hansen M."/>
            <person name="Howarth C."/>
            <person name="Imamovic A."/>
            <person name="Ireland A."/>
            <person name="Larimer J."/>
            <person name="McCowan C."/>
            <person name="Murphy C."/>
            <person name="Pearson M."/>
            <person name="Poon T.W."/>
            <person name="Priest M."/>
            <person name="Roberts A."/>
            <person name="Saif S."/>
            <person name="Shea T."/>
            <person name="Sisk P."/>
            <person name="Sykes S."/>
            <person name="Wortman J."/>
            <person name="Nusbaum C."/>
            <person name="Birren B."/>
        </authorList>
    </citation>
    <scope>NUCLEOTIDE SEQUENCE [LARGE SCALE GENOMIC DNA]</scope>
    <source>
        <strain evidence="5">FAR1</strain>
    </source>
</reference>
<dbReference type="Proteomes" id="UP000075886">
    <property type="component" value="Unassembled WGS sequence"/>
</dbReference>
<reference evidence="4" key="2">
    <citation type="submission" date="2020-05" db="UniProtKB">
        <authorList>
            <consortium name="EnsemblMetazoa"/>
        </authorList>
    </citation>
    <scope>IDENTIFICATION</scope>
    <source>
        <strain evidence="4">FAR1</strain>
    </source>
</reference>
<evidence type="ECO:0000313" key="4">
    <source>
        <dbReference type="EnsemblMetazoa" id="AFAF019360-PA"/>
    </source>
</evidence>
<sequence length="807" mass="89792">MNSNTMKMNGDQKNESFKLLQLSDDSKSLSDLELAEVVSQRKRKVRRKTRQRTSSYRGDDERSLSGRSGQIDCKNFSIWLAVAMTVLWLFIISYVTSVIHGENHRLELALQKASTIAPPKRLVPVRTGWLYESFSRVQADAATDLRVHAGWPKASHYGYGLAKSDDYIDRHHHHHHHDDDDDDDNDDGGAGSNGGDGSVGGGVATTGAETDDQRDDILDGLDSTASDARNCGELADLRPTGIIRGPSRRGHHPLPPTAPPPAYHLHHPHHLHHHHPAYQKQQQPAAHHHHYRVTFDERPLAPHHPLEMESVGHHVAVPLRVGGKKMRKRRELDALVAHSLAKGSKGGGGGRHAASNGVASHDQLLSNSTDEQEDYSWQPKVRTQSRCRTKRFSCLRTCGPLLFVSCIFVSLGFMYWLYFDIRQQISQYRIRIEQVSATSQNVPEALQKWHETSKNLEQNQTALNGKLRDIEQVLQKFFAEFKQIHEAIDKKNENSQEAQLNRLQSSVADLGSHIGDSNSRIGVLETRFDTIQADQKQLNKTLDDLQKLFGRIQNSTSMTDIIGGDGVAKGMEKTIAELREQLTGQLNNLAQNVTGELQVLKQKNVWLDSDLANQTKRIEQLFDNTVNISSHVLSIEAVWLEVRNNISVLEADRKFVNDQLAALANVTTGLHGTIEKVQEECQQYHSKLDEVHGRLGELQDQIQQNAARQEASLHRTQEANGTQQVNKDNMPPVLSQFFDEQQTAGTVSVRTDAPKPTAASSTDGSSTTTTTTKPSLTNLLYPGTLVQQLPTVPQPPSPGTNSLSDGS</sequence>
<evidence type="ECO:0000256" key="3">
    <source>
        <dbReference type="SAM" id="Phobius"/>
    </source>
</evidence>
<feature type="compositionally biased region" description="Polar residues" evidence="2">
    <location>
        <begin position="718"/>
        <end position="727"/>
    </location>
</feature>
<organism evidence="4 5">
    <name type="scientific">Anopheles farauti</name>
    <dbReference type="NCBI Taxonomy" id="69004"/>
    <lineage>
        <taxon>Eukaryota</taxon>
        <taxon>Metazoa</taxon>
        <taxon>Ecdysozoa</taxon>
        <taxon>Arthropoda</taxon>
        <taxon>Hexapoda</taxon>
        <taxon>Insecta</taxon>
        <taxon>Pterygota</taxon>
        <taxon>Neoptera</taxon>
        <taxon>Endopterygota</taxon>
        <taxon>Diptera</taxon>
        <taxon>Nematocera</taxon>
        <taxon>Culicoidea</taxon>
        <taxon>Culicidae</taxon>
        <taxon>Anophelinae</taxon>
        <taxon>Anopheles</taxon>
    </lineage>
</organism>
<evidence type="ECO:0000256" key="2">
    <source>
        <dbReference type="SAM" id="MobiDB-lite"/>
    </source>
</evidence>
<feature type="transmembrane region" description="Helical" evidence="3">
    <location>
        <begin position="401"/>
        <end position="419"/>
    </location>
</feature>
<evidence type="ECO:0000313" key="5">
    <source>
        <dbReference type="Proteomes" id="UP000075886"/>
    </source>
</evidence>
<feature type="region of interest" description="Disordered" evidence="2">
    <location>
        <begin position="709"/>
        <end position="730"/>
    </location>
</feature>